<dbReference type="PRINTS" id="PR00469">
    <property type="entry name" value="PNDRDTASEII"/>
</dbReference>
<keyword evidence="8" id="KW-0408">Iron</keyword>
<keyword evidence="6" id="KW-0479">Metal-binding</keyword>
<dbReference type="PANTHER" id="PTHR42917">
    <property type="entry name" value="2,4-DIENOYL-COA REDUCTASE"/>
    <property type="match status" value="1"/>
</dbReference>
<evidence type="ECO:0000256" key="6">
    <source>
        <dbReference type="ARBA" id="ARBA00022723"/>
    </source>
</evidence>
<name>A0A1V4APX3_9BACT</name>
<sequence length="674" mass="73984">MSKLFDNIHIGRMTIKNRIMMSAMDLGFTSDGTINDRIIDFYRERAQGGVGIIVVGGCYPEMNGKVWKSIIGLDKDELIPGLKKLTDAIHRYDVRVAAQILHGGRSASSFFTKMQPVSPSPLTHRSIKQEPHALTITEIKMVIDTYVSATMRVKKAGFDAVELHGGMGYLINQFLSNATNKRDDAYGGSLENRTRFAREMIRAIKETVGQDYPIIFRMSGDDFVEEGLRIHESLEIAKILEQAGADAFNVSPGWHESKTPIMLMAIPRMAYAFLSEKIKSQVKVPVIASVRINDLKLAEEILEHEQSDMVSIGRPLIVDPDLPNKYKSGSLDDIRTCIACNQGCFDSLLNFKPVSCTYNAMAGREGEYKITRTSKPKKVVVIGGGPGGMEAARVLALRGHHVTLYEKNNHLGGQLRYASIPPGRGEIQNIITYLERQITKLKVQVKTGKAADSQTLKEEQPDAVIVATGGNPIVLNLPGIPAEKVCVASDVLDGKVSVGKDVVIIGGGTVGCEVALHVAKQGAMRPDVACFLLKHKVFDARDVIEYTARGNRNVTILEMKRKIGGGFGISTRWIILNEIKDAGVKEITEVKVKEIVSKPGKNGHGSTDVIYEKDGQDHGINADTVVIAVGYSPNEELRKQIDGKFPETYFIGDCVKVRTALESIHEGFEVALKI</sequence>
<dbReference type="SUPFAM" id="SSF51395">
    <property type="entry name" value="FMN-linked oxidoreductases"/>
    <property type="match status" value="1"/>
</dbReference>
<evidence type="ECO:0000313" key="12">
    <source>
        <dbReference type="EMBL" id="OOP55154.1"/>
    </source>
</evidence>
<dbReference type="Pfam" id="PF00724">
    <property type="entry name" value="Oxidored_FMN"/>
    <property type="match status" value="1"/>
</dbReference>
<dbReference type="InterPro" id="IPR013785">
    <property type="entry name" value="Aldolase_TIM"/>
</dbReference>
<keyword evidence="5" id="KW-0288">FMN</keyword>
<dbReference type="GO" id="GO:0051536">
    <property type="term" value="F:iron-sulfur cluster binding"/>
    <property type="evidence" value="ECO:0007669"/>
    <property type="project" value="UniProtKB-KW"/>
</dbReference>
<dbReference type="GO" id="GO:0010181">
    <property type="term" value="F:FMN binding"/>
    <property type="evidence" value="ECO:0007669"/>
    <property type="project" value="InterPro"/>
</dbReference>
<dbReference type="InterPro" id="IPR023753">
    <property type="entry name" value="FAD/NAD-binding_dom"/>
</dbReference>
<dbReference type="Pfam" id="PF07992">
    <property type="entry name" value="Pyr_redox_2"/>
    <property type="match status" value="1"/>
</dbReference>
<proteinExistence type="inferred from homology"/>
<gene>
    <name evidence="12" type="ORF">AYP45_16230</name>
</gene>
<evidence type="ECO:0000256" key="3">
    <source>
        <dbReference type="ARBA" id="ARBA00011048"/>
    </source>
</evidence>
<evidence type="ECO:0000256" key="7">
    <source>
        <dbReference type="ARBA" id="ARBA00023002"/>
    </source>
</evidence>
<evidence type="ECO:0000256" key="1">
    <source>
        <dbReference type="ARBA" id="ARBA00001917"/>
    </source>
</evidence>
<dbReference type="InterPro" id="IPR051793">
    <property type="entry name" value="NADH:flavin_oxidoreductase"/>
</dbReference>
<protein>
    <recommendedName>
        <fullName evidence="14">NADH:flavin oxidoreductase</fullName>
    </recommendedName>
</protein>
<dbReference type="AlphaFoldDB" id="A0A1V4APX3"/>
<dbReference type="Proteomes" id="UP000189681">
    <property type="component" value="Unassembled WGS sequence"/>
</dbReference>
<comment type="caution">
    <text evidence="12">The sequence shown here is derived from an EMBL/GenBank/DDBJ whole genome shotgun (WGS) entry which is preliminary data.</text>
</comment>
<keyword evidence="9" id="KW-0411">Iron-sulfur</keyword>
<evidence type="ECO:0000256" key="2">
    <source>
        <dbReference type="ARBA" id="ARBA00001966"/>
    </source>
</evidence>
<dbReference type="STRING" id="1004156.AYP45_16230"/>
<dbReference type="GO" id="GO:0046872">
    <property type="term" value="F:metal ion binding"/>
    <property type="evidence" value="ECO:0007669"/>
    <property type="project" value="UniProtKB-KW"/>
</dbReference>
<keyword evidence="4" id="KW-0285">Flavoprotein</keyword>
<organism evidence="12 13">
    <name type="scientific">Candidatus Brocadia carolinensis</name>
    <dbReference type="NCBI Taxonomy" id="1004156"/>
    <lineage>
        <taxon>Bacteria</taxon>
        <taxon>Pseudomonadati</taxon>
        <taxon>Planctomycetota</taxon>
        <taxon>Candidatus Brocadiia</taxon>
        <taxon>Candidatus Brocadiales</taxon>
        <taxon>Candidatus Brocadiaceae</taxon>
        <taxon>Candidatus Brocadia</taxon>
    </lineage>
</organism>
<comment type="cofactor">
    <cofactor evidence="1">
        <name>FMN</name>
        <dbReference type="ChEBI" id="CHEBI:58210"/>
    </cofactor>
</comment>
<evidence type="ECO:0000256" key="5">
    <source>
        <dbReference type="ARBA" id="ARBA00022643"/>
    </source>
</evidence>
<dbReference type="InterPro" id="IPR036188">
    <property type="entry name" value="FAD/NAD-bd_sf"/>
</dbReference>
<dbReference type="SUPFAM" id="SSF51905">
    <property type="entry name" value="FAD/NAD(P)-binding domain"/>
    <property type="match status" value="1"/>
</dbReference>
<comment type="cofactor">
    <cofactor evidence="2">
        <name>[4Fe-4S] cluster</name>
        <dbReference type="ChEBI" id="CHEBI:49883"/>
    </cofactor>
</comment>
<comment type="similarity">
    <text evidence="3">In the N-terminal section; belongs to the NADH:flavin oxidoreductase/NADH oxidase family.</text>
</comment>
<feature type="domain" description="FAD/NAD(P)-binding" evidence="11">
    <location>
        <begin position="377"/>
        <end position="644"/>
    </location>
</feature>
<evidence type="ECO:0000313" key="13">
    <source>
        <dbReference type="Proteomes" id="UP000189681"/>
    </source>
</evidence>
<keyword evidence="7" id="KW-0560">Oxidoreductase</keyword>
<evidence type="ECO:0000259" key="11">
    <source>
        <dbReference type="Pfam" id="PF07992"/>
    </source>
</evidence>
<evidence type="ECO:0000259" key="10">
    <source>
        <dbReference type="Pfam" id="PF00724"/>
    </source>
</evidence>
<dbReference type="PRINTS" id="PR00368">
    <property type="entry name" value="FADPNR"/>
</dbReference>
<evidence type="ECO:0000256" key="9">
    <source>
        <dbReference type="ARBA" id="ARBA00023014"/>
    </source>
</evidence>
<evidence type="ECO:0008006" key="14">
    <source>
        <dbReference type="Google" id="ProtNLM"/>
    </source>
</evidence>
<dbReference type="Gene3D" id="3.50.50.60">
    <property type="entry name" value="FAD/NAD(P)-binding domain"/>
    <property type="match status" value="1"/>
</dbReference>
<feature type="domain" description="NADH:flavin oxidoreductase/NADH oxidase N-terminal" evidence="10">
    <location>
        <begin position="3"/>
        <end position="329"/>
    </location>
</feature>
<accession>A0A1V4APX3</accession>
<evidence type="ECO:0000256" key="8">
    <source>
        <dbReference type="ARBA" id="ARBA00023004"/>
    </source>
</evidence>
<dbReference type="PANTHER" id="PTHR42917:SF2">
    <property type="entry name" value="2,4-DIENOYL-COA REDUCTASE [(2E)-ENOYL-COA-PRODUCING]"/>
    <property type="match status" value="1"/>
</dbReference>
<dbReference type="GO" id="GO:0016491">
    <property type="term" value="F:oxidoreductase activity"/>
    <property type="evidence" value="ECO:0007669"/>
    <property type="project" value="UniProtKB-KW"/>
</dbReference>
<dbReference type="InterPro" id="IPR001155">
    <property type="entry name" value="OxRdtase_FMN_N"/>
</dbReference>
<dbReference type="Gene3D" id="3.40.50.720">
    <property type="entry name" value="NAD(P)-binding Rossmann-like Domain"/>
    <property type="match status" value="1"/>
</dbReference>
<evidence type="ECO:0000256" key="4">
    <source>
        <dbReference type="ARBA" id="ARBA00022630"/>
    </source>
</evidence>
<reference evidence="12 13" key="1">
    <citation type="journal article" date="2017" name="Water Res.">
        <title>Discovery and metagenomic analysis of an anammox bacterial enrichment related to Candidatus "Brocadia caroliniensis" in a full-scale glycerol-fed nitritation-denitritation separate centrate treatment process.</title>
        <authorList>
            <person name="Park H."/>
            <person name="Brotto A.C."/>
            <person name="van Loosdrecht M.C."/>
            <person name="Chandran K."/>
        </authorList>
    </citation>
    <scope>NUCLEOTIDE SEQUENCE [LARGE SCALE GENOMIC DNA]</scope>
    <source>
        <strain evidence="12">26THWARD</strain>
    </source>
</reference>
<dbReference type="Gene3D" id="3.20.20.70">
    <property type="entry name" value="Aldolase class I"/>
    <property type="match status" value="1"/>
</dbReference>
<dbReference type="CDD" id="cd02803">
    <property type="entry name" value="OYE_like_FMN_family"/>
    <property type="match status" value="1"/>
</dbReference>
<dbReference type="EMBL" id="AYTS01000168">
    <property type="protein sequence ID" value="OOP55154.1"/>
    <property type="molecule type" value="Genomic_DNA"/>
</dbReference>